<dbReference type="AlphaFoldDB" id="A0A6H0KNH7"/>
<dbReference type="RefSeq" id="WP_167962632.1">
    <property type="nucleotide sequence ID" value="NZ_CP050831.1"/>
</dbReference>
<evidence type="ECO:0000256" key="1">
    <source>
        <dbReference type="SAM" id="SignalP"/>
    </source>
</evidence>
<dbReference type="KEGG" id="bfc:BacF7301_10705"/>
<organism evidence="2 3">
    <name type="scientific">Bacteroides faecium</name>
    <dbReference type="NCBI Taxonomy" id="2715212"/>
    <lineage>
        <taxon>Bacteria</taxon>
        <taxon>Pseudomonadati</taxon>
        <taxon>Bacteroidota</taxon>
        <taxon>Bacteroidia</taxon>
        <taxon>Bacteroidales</taxon>
        <taxon>Bacteroidaceae</taxon>
        <taxon>Bacteroides</taxon>
    </lineage>
</organism>
<dbReference type="InterPro" id="IPR032774">
    <property type="entry name" value="WG_beta_rep"/>
</dbReference>
<gene>
    <name evidence="2" type="ORF">BacF7301_10705</name>
</gene>
<proteinExistence type="predicted"/>
<dbReference type="PANTHER" id="PTHR37841:SF1">
    <property type="entry name" value="DUF3298 DOMAIN-CONTAINING PROTEIN"/>
    <property type="match status" value="1"/>
</dbReference>
<feature type="chain" id="PRO_5026078559" evidence="1">
    <location>
        <begin position="20"/>
        <end position="202"/>
    </location>
</feature>
<dbReference type="Proteomes" id="UP000501780">
    <property type="component" value="Chromosome"/>
</dbReference>
<dbReference type="PANTHER" id="PTHR37841">
    <property type="entry name" value="GLR2918 PROTEIN"/>
    <property type="match status" value="1"/>
</dbReference>
<accession>A0A6H0KNH7</accession>
<protein>
    <submittedName>
        <fullName evidence="2">WG repeat-containing protein</fullName>
    </submittedName>
</protein>
<keyword evidence="3" id="KW-1185">Reference proteome</keyword>
<name>A0A6H0KNH7_9BACE</name>
<sequence>MKTKTVLIVLLCLSACVYAQDSKLYKYYPDFIKDESLSGFMDVNGKIIIPAGKYADIFTDEFDKIAFVSIRGRQGIYAIDRNEQILFQVYNYEVFPDKITNGLFRIIENDKMGFANMDGQIVIKPQYKFVYPFQKNGYAIFCENGIWTKLDNEHLVLKGKWGAIDRKGTVIISPVYDGGSENYLKKDGKRYRLNSAGELILK</sequence>
<dbReference type="SUPFAM" id="SSF69360">
    <property type="entry name" value="Cell wall binding repeat"/>
    <property type="match status" value="1"/>
</dbReference>
<evidence type="ECO:0000313" key="3">
    <source>
        <dbReference type="Proteomes" id="UP000501780"/>
    </source>
</evidence>
<evidence type="ECO:0000313" key="2">
    <source>
        <dbReference type="EMBL" id="QIU94581.1"/>
    </source>
</evidence>
<feature type="signal peptide" evidence="1">
    <location>
        <begin position="1"/>
        <end position="19"/>
    </location>
</feature>
<keyword evidence="1" id="KW-0732">Signal</keyword>
<dbReference type="EMBL" id="CP050831">
    <property type="protein sequence ID" value="QIU94581.1"/>
    <property type="molecule type" value="Genomic_DNA"/>
</dbReference>
<reference evidence="2 3" key="1">
    <citation type="submission" date="2020-03" db="EMBL/GenBank/DDBJ databases">
        <title>Genomic analysis of Bacteroides faecium CBA7301.</title>
        <authorList>
            <person name="Kim J."/>
            <person name="Roh S.W."/>
        </authorList>
    </citation>
    <scope>NUCLEOTIDE SEQUENCE [LARGE SCALE GENOMIC DNA]</scope>
    <source>
        <strain evidence="2 3">CBA7301</strain>
    </source>
</reference>
<dbReference type="Pfam" id="PF14903">
    <property type="entry name" value="WG_beta_rep"/>
    <property type="match status" value="3"/>
</dbReference>